<dbReference type="PANTHER" id="PTHR43695:SF1">
    <property type="entry name" value="RHAMNOGALACTURONAN ACETYLESTERASE"/>
    <property type="match status" value="1"/>
</dbReference>
<evidence type="ECO:0000256" key="3">
    <source>
        <dbReference type="SAM" id="SignalP"/>
    </source>
</evidence>
<dbReference type="SUPFAM" id="SSF52266">
    <property type="entry name" value="SGNH hydrolase"/>
    <property type="match status" value="1"/>
</dbReference>
<sequence>MKILGLALAAVLAFGAVPAAASPHWTVCDGSCSFAVPSGDYEIEVVLGGRDAGSTGLDVEARRIALAPVDTKPGQYVHRSVTVEVRTPEGMPSGEDGPGTAGLQVRLTGTAPQPVRIAVTPKPRAPRIFVISDSTAADWTNLPKNGWAQALPENFRAGPSVRNYAQSGASTVSYLADPRYFPRVRPMVRPGDEVLIQLAHNDKQTTEDVYRANLATLIDGVRAQGGFAVLVTPPVRHRFGADGKLTPLGLVVNNLGVDLPAVMRDVARQRKTPLLDLTARSQALVEGLGEAASWALYLTLAHDGVDDATHLSRYGAEQYAALVARAMAQARLPLSQFLRPERL</sequence>
<dbReference type="GO" id="GO:0016787">
    <property type="term" value="F:hydrolase activity"/>
    <property type="evidence" value="ECO:0007669"/>
    <property type="project" value="UniProtKB-KW"/>
</dbReference>
<reference evidence="5" key="1">
    <citation type="submission" date="2017-07" db="EMBL/GenBank/DDBJ databases">
        <title>Comparative genome mining reveals phylogenetic distribution patterns of secondary metabolites in Amycolatopsis.</title>
        <authorList>
            <person name="Adamek M."/>
            <person name="Alanjary M."/>
            <person name="Sales-Ortells H."/>
            <person name="Goodfellow M."/>
            <person name="Bull A.T."/>
            <person name="Kalinowski J."/>
            <person name="Ziemert N."/>
        </authorList>
    </citation>
    <scope>NUCLEOTIDE SEQUENCE [LARGE SCALE GENOMIC DNA]</scope>
    <source>
        <strain evidence="5">H5</strain>
    </source>
</reference>
<proteinExistence type="inferred from homology"/>
<feature type="signal peptide" evidence="3">
    <location>
        <begin position="1"/>
        <end position="21"/>
    </location>
</feature>
<dbReference type="Gene3D" id="3.40.50.1110">
    <property type="entry name" value="SGNH hydrolase"/>
    <property type="match status" value="1"/>
</dbReference>
<dbReference type="SUPFAM" id="SSF49785">
    <property type="entry name" value="Galactose-binding domain-like"/>
    <property type="match status" value="1"/>
</dbReference>
<dbReference type="Proteomes" id="UP000215199">
    <property type="component" value="Unassembled WGS sequence"/>
</dbReference>
<accession>A0A229SLM5</accession>
<comment type="caution">
    <text evidence="4">The sequence shown here is derived from an EMBL/GenBank/DDBJ whole genome shotgun (WGS) entry which is preliminary data.</text>
</comment>
<keyword evidence="5" id="KW-1185">Reference proteome</keyword>
<keyword evidence="2" id="KW-0378">Hydrolase</keyword>
<evidence type="ECO:0000313" key="4">
    <source>
        <dbReference type="EMBL" id="OXM59865.1"/>
    </source>
</evidence>
<evidence type="ECO:0000256" key="2">
    <source>
        <dbReference type="ARBA" id="ARBA00022801"/>
    </source>
</evidence>
<dbReference type="OrthoDB" id="9802318at2"/>
<dbReference type="EMBL" id="NMUL01000069">
    <property type="protein sequence ID" value="OXM59865.1"/>
    <property type="molecule type" value="Genomic_DNA"/>
</dbReference>
<dbReference type="RefSeq" id="WP_093953868.1">
    <property type="nucleotide sequence ID" value="NZ_NMUL01000069.1"/>
</dbReference>
<feature type="chain" id="PRO_5012375729" evidence="3">
    <location>
        <begin position="22"/>
        <end position="343"/>
    </location>
</feature>
<evidence type="ECO:0000313" key="5">
    <source>
        <dbReference type="Proteomes" id="UP000215199"/>
    </source>
</evidence>
<comment type="similarity">
    <text evidence="1">Belongs to the 'GDSL' lipolytic enzyme family.</text>
</comment>
<dbReference type="InterPro" id="IPR036514">
    <property type="entry name" value="SGNH_hydro_sf"/>
</dbReference>
<dbReference type="PANTHER" id="PTHR43695">
    <property type="entry name" value="PUTATIVE (AFU_ORTHOLOGUE AFUA_2G17250)-RELATED"/>
    <property type="match status" value="1"/>
</dbReference>
<dbReference type="InterPro" id="IPR008979">
    <property type="entry name" value="Galactose-bd-like_sf"/>
</dbReference>
<gene>
    <name evidence="4" type="ORF">CF165_45665</name>
</gene>
<organism evidence="4 5">
    <name type="scientific">Amycolatopsis vastitatis</name>
    <dbReference type="NCBI Taxonomy" id="1905142"/>
    <lineage>
        <taxon>Bacteria</taxon>
        <taxon>Bacillati</taxon>
        <taxon>Actinomycetota</taxon>
        <taxon>Actinomycetes</taxon>
        <taxon>Pseudonocardiales</taxon>
        <taxon>Pseudonocardiaceae</taxon>
        <taxon>Amycolatopsis</taxon>
    </lineage>
</organism>
<name>A0A229SLM5_9PSEU</name>
<keyword evidence="3" id="KW-0732">Signal</keyword>
<evidence type="ECO:0000256" key="1">
    <source>
        <dbReference type="ARBA" id="ARBA00008668"/>
    </source>
</evidence>
<dbReference type="InterPro" id="IPR037459">
    <property type="entry name" value="RhgT-like"/>
</dbReference>
<protein>
    <submittedName>
        <fullName evidence="4">Rhamnogalacturonan acetylesterase</fullName>
    </submittedName>
</protein>
<dbReference type="AlphaFoldDB" id="A0A229SLM5"/>